<dbReference type="Proteomes" id="UP000765509">
    <property type="component" value="Unassembled WGS sequence"/>
</dbReference>
<evidence type="ECO:0000313" key="2">
    <source>
        <dbReference type="Proteomes" id="UP000765509"/>
    </source>
</evidence>
<gene>
    <name evidence="1" type="ORF">O181_008929</name>
</gene>
<dbReference type="OrthoDB" id="6060525at2759"/>
<accession>A0A9Q3BND8</accession>
<proteinExistence type="predicted"/>
<evidence type="ECO:0000313" key="1">
    <source>
        <dbReference type="EMBL" id="MBW0469214.1"/>
    </source>
</evidence>
<sequence length="94" mass="10725">MNEAEVSLHLASLKDKEVPNLLYYHKEDFTSDKDKTGLIIGDEVDIILNIGRPYPPLLRSPAYPEIPKSRKALELHIKELLVPCLIIKLEFCPN</sequence>
<dbReference type="EMBL" id="AVOT02002117">
    <property type="protein sequence ID" value="MBW0469214.1"/>
    <property type="molecule type" value="Genomic_DNA"/>
</dbReference>
<comment type="caution">
    <text evidence="1">The sequence shown here is derived from an EMBL/GenBank/DDBJ whole genome shotgun (WGS) entry which is preliminary data.</text>
</comment>
<dbReference type="AlphaFoldDB" id="A0A9Q3BND8"/>
<organism evidence="1 2">
    <name type="scientific">Austropuccinia psidii MF-1</name>
    <dbReference type="NCBI Taxonomy" id="1389203"/>
    <lineage>
        <taxon>Eukaryota</taxon>
        <taxon>Fungi</taxon>
        <taxon>Dikarya</taxon>
        <taxon>Basidiomycota</taxon>
        <taxon>Pucciniomycotina</taxon>
        <taxon>Pucciniomycetes</taxon>
        <taxon>Pucciniales</taxon>
        <taxon>Sphaerophragmiaceae</taxon>
        <taxon>Austropuccinia</taxon>
    </lineage>
</organism>
<name>A0A9Q3BND8_9BASI</name>
<reference evidence="1" key="1">
    <citation type="submission" date="2021-03" db="EMBL/GenBank/DDBJ databases">
        <title>Draft genome sequence of rust myrtle Austropuccinia psidii MF-1, a brazilian biotype.</title>
        <authorList>
            <person name="Quecine M.C."/>
            <person name="Pachon D.M.R."/>
            <person name="Bonatelli M.L."/>
            <person name="Correr F.H."/>
            <person name="Franceschini L.M."/>
            <person name="Leite T.F."/>
            <person name="Margarido G.R.A."/>
            <person name="Almeida C.A."/>
            <person name="Ferrarezi J.A."/>
            <person name="Labate C.A."/>
        </authorList>
    </citation>
    <scope>NUCLEOTIDE SEQUENCE</scope>
    <source>
        <strain evidence="1">MF-1</strain>
    </source>
</reference>
<protein>
    <submittedName>
        <fullName evidence="1">Uncharacterized protein</fullName>
    </submittedName>
</protein>
<keyword evidence="2" id="KW-1185">Reference proteome</keyword>